<dbReference type="EMBL" id="FYDG01000006">
    <property type="protein sequence ID" value="SNB74770.1"/>
    <property type="molecule type" value="Genomic_DNA"/>
</dbReference>
<accession>A0A212RQD0</accession>
<dbReference type="RefSeq" id="WP_088521138.1">
    <property type="nucleotide sequence ID" value="NZ_FYDG01000006.1"/>
</dbReference>
<evidence type="ECO:0000313" key="2">
    <source>
        <dbReference type="Proteomes" id="UP000198418"/>
    </source>
</evidence>
<proteinExistence type="predicted"/>
<organism evidence="1 2">
    <name type="scientific">Rhodoblastus acidophilus</name>
    <name type="common">Rhodopseudomonas acidophila</name>
    <dbReference type="NCBI Taxonomy" id="1074"/>
    <lineage>
        <taxon>Bacteria</taxon>
        <taxon>Pseudomonadati</taxon>
        <taxon>Pseudomonadota</taxon>
        <taxon>Alphaproteobacteria</taxon>
        <taxon>Hyphomicrobiales</taxon>
        <taxon>Rhodoblastaceae</taxon>
        <taxon>Rhodoblastus</taxon>
    </lineage>
</organism>
<evidence type="ECO:0000313" key="1">
    <source>
        <dbReference type="EMBL" id="SNB74770.1"/>
    </source>
</evidence>
<sequence length="558" mass="59735">MLVFGDADRSAAPHAEIARIRAAMDDAAAAAPERRREPIVCAFVLASELAQGLADAEAALETAPIAALRALADLLLRPTEASFHATRGALDALAATALPERILCRRQEGFAFYGVSPEAYAASARRTPGVEAVIGVRSIGMGLAAMVAAASAAAFVTSLRPTGPPLRREARFSPEVAARLKGATGLIAVVDEGPGFSGSSFLAVVRALLELGAPLHRIVLFPSHGNPPGPGADPALLPLWRRLEHRVAETEPAPWTHWPDVTGPLRGPPRDVTGGGWRQARPGLEQAPAGAIWERRKFLVEGERGVFLLRFAGLGPYGAASFERAKKLAAGGFSPEMLGLRDGFTIEPWLPGRPLQPSGAARKAFLAHLADYLAFRAARLPPAPYAGASLQGLADMLCRNASLALKLDPPARAWSDRAQALGGKVRPVATDNRLHAWEWLIAADGRFIKTDAVDHCADHTLVGCQDLAWDVAGAITEFTLAPNETEALLQDLACRDCAIDPALLAFLRPCYLAQQVGLWWFSLRQTPDGRNKDIISGLYRNYCDRLRIDLTTPAQDLH</sequence>
<dbReference type="Proteomes" id="UP000198418">
    <property type="component" value="Unassembled WGS sequence"/>
</dbReference>
<gene>
    <name evidence="1" type="ORF">SAMN06265338_106126</name>
</gene>
<reference evidence="2" key="1">
    <citation type="submission" date="2017-06" db="EMBL/GenBank/DDBJ databases">
        <authorList>
            <person name="Varghese N."/>
            <person name="Submissions S."/>
        </authorList>
    </citation>
    <scope>NUCLEOTIDE SEQUENCE [LARGE SCALE GENOMIC DNA]</scope>
    <source>
        <strain evidence="2">DSM 137</strain>
    </source>
</reference>
<dbReference type="AlphaFoldDB" id="A0A212RQD0"/>
<name>A0A212RQD0_RHOAC</name>
<keyword evidence="2" id="KW-1185">Reference proteome</keyword>
<dbReference type="OrthoDB" id="7592571at2"/>
<protein>
    <submittedName>
        <fullName evidence="1">Uncharacterized protein</fullName>
    </submittedName>
</protein>